<evidence type="ECO:0000256" key="1">
    <source>
        <dbReference type="ARBA" id="ARBA00004141"/>
    </source>
</evidence>
<evidence type="ECO:0000256" key="8">
    <source>
        <dbReference type="SAM" id="Phobius"/>
    </source>
</evidence>
<evidence type="ECO:0000313" key="10">
    <source>
        <dbReference type="Proteomes" id="UP000694381"/>
    </source>
</evidence>
<dbReference type="GO" id="GO:0005768">
    <property type="term" value="C:endosome"/>
    <property type="evidence" value="ECO:0007669"/>
    <property type="project" value="TreeGrafter"/>
</dbReference>
<dbReference type="AlphaFoldDB" id="A0A8C6RVF3"/>
<dbReference type="GO" id="GO:0016020">
    <property type="term" value="C:membrane"/>
    <property type="evidence" value="ECO:0007669"/>
    <property type="project" value="UniProtKB-SubCell"/>
</dbReference>
<dbReference type="FunFam" id="1.20.1280.290:FF:000005">
    <property type="entry name" value="PQ-loop repeat-containing protein 1"/>
    <property type="match status" value="1"/>
</dbReference>
<dbReference type="GeneTree" id="ENSGT00390000002381"/>
<dbReference type="InterPro" id="IPR052241">
    <property type="entry name" value="SLC66/Scramblase_ANY1"/>
</dbReference>
<gene>
    <name evidence="9" type="primary">Slc66a2</name>
</gene>
<dbReference type="GO" id="GO:0045332">
    <property type="term" value="P:phospholipid translocation"/>
    <property type="evidence" value="ECO:0007669"/>
    <property type="project" value="TreeGrafter"/>
</dbReference>
<keyword evidence="3" id="KW-0677">Repeat</keyword>
<evidence type="ECO:0000313" key="9">
    <source>
        <dbReference type="Ensembl" id="ENSNGAP00000023564.1"/>
    </source>
</evidence>
<dbReference type="PANTHER" id="PTHR14856:SF10">
    <property type="entry name" value="SOLUTE CARRIER FAMILY 66 MEMBER 2"/>
    <property type="match status" value="1"/>
</dbReference>
<evidence type="ECO:0000256" key="5">
    <source>
        <dbReference type="ARBA" id="ARBA00023136"/>
    </source>
</evidence>
<dbReference type="GO" id="GO:0005802">
    <property type="term" value="C:trans-Golgi network"/>
    <property type="evidence" value="ECO:0007669"/>
    <property type="project" value="TreeGrafter"/>
</dbReference>
<dbReference type="OMA" id="XFDPHHF"/>
<dbReference type="Gene3D" id="1.20.1280.290">
    <property type="match status" value="1"/>
</dbReference>
<name>A0A8C6RVF3_NANGA</name>
<dbReference type="SMART" id="SM00679">
    <property type="entry name" value="CTNS"/>
    <property type="match status" value="1"/>
</dbReference>
<keyword evidence="4 8" id="KW-1133">Transmembrane helix</keyword>
<keyword evidence="5 8" id="KW-0472">Membrane</keyword>
<organism evidence="9 10">
    <name type="scientific">Nannospalax galili</name>
    <name type="common">Northern Israeli blind subterranean mole rat</name>
    <name type="synonym">Spalax galili</name>
    <dbReference type="NCBI Taxonomy" id="1026970"/>
    <lineage>
        <taxon>Eukaryota</taxon>
        <taxon>Metazoa</taxon>
        <taxon>Chordata</taxon>
        <taxon>Craniata</taxon>
        <taxon>Vertebrata</taxon>
        <taxon>Euteleostomi</taxon>
        <taxon>Mammalia</taxon>
        <taxon>Eutheria</taxon>
        <taxon>Euarchontoglires</taxon>
        <taxon>Glires</taxon>
        <taxon>Rodentia</taxon>
        <taxon>Myomorpha</taxon>
        <taxon>Muroidea</taxon>
        <taxon>Spalacidae</taxon>
        <taxon>Spalacinae</taxon>
        <taxon>Nannospalax</taxon>
    </lineage>
</organism>
<sequence length="232" mass="25562">MAAEGLGWLLVPLHQLVSWVAAGAICGGSADMGSVSFCRFGRHFESPLLWQSIVMILTMLLMLKLCTEVRVANELNIKRRSFAGASLPLTLDFDPHHFWHWSSFADYVQCVLAFTGVAGYITYLSIDSALFVETLGFLAVLTEAMLGVPQLYRNYRHHSTEGMSLKMVLMWTSGDTFKTAYFLLNGAPLQFSVCGLLQVLVDLAILGQAYAFARHPQKPVPHAVHPASAKAL</sequence>
<protein>
    <recommendedName>
        <fullName evidence="6">Solute carrier family 66 member 2</fullName>
    </recommendedName>
    <alternativeName>
        <fullName evidence="7">PQ-loop repeat-containing protein 1</fullName>
    </alternativeName>
</protein>
<evidence type="ECO:0000256" key="2">
    <source>
        <dbReference type="ARBA" id="ARBA00022692"/>
    </source>
</evidence>
<dbReference type="Ensembl" id="ENSNGAT00000029264.1">
    <property type="protein sequence ID" value="ENSNGAP00000023564.1"/>
    <property type="gene ID" value="ENSNGAG00000022082.1"/>
</dbReference>
<evidence type="ECO:0000256" key="7">
    <source>
        <dbReference type="ARBA" id="ARBA00043159"/>
    </source>
</evidence>
<proteinExistence type="predicted"/>
<dbReference type="Proteomes" id="UP000694381">
    <property type="component" value="Unassembled WGS sequence"/>
</dbReference>
<reference evidence="9" key="1">
    <citation type="submission" date="2025-08" db="UniProtKB">
        <authorList>
            <consortium name="Ensembl"/>
        </authorList>
    </citation>
    <scope>IDENTIFICATION</scope>
</reference>
<dbReference type="InterPro" id="IPR006603">
    <property type="entry name" value="PQ-loop_rpt"/>
</dbReference>
<accession>A0A8C6RVF3</accession>
<dbReference type="Pfam" id="PF04193">
    <property type="entry name" value="PQ-loop"/>
    <property type="match status" value="1"/>
</dbReference>
<keyword evidence="2 8" id="KW-0812">Transmembrane</keyword>
<comment type="subcellular location">
    <subcellularLocation>
        <location evidence="1">Membrane</location>
        <topology evidence="1">Multi-pass membrane protein</topology>
    </subcellularLocation>
</comment>
<feature type="transmembrane region" description="Helical" evidence="8">
    <location>
        <begin position="47"/>
        <end position="66"/>
    </location>
</feature>
<reference evidence="9" key="2">
    <citation type="submission" date="2025-09" db="UniProtKB">
        <authorList>
            <consortium name="Ensembl"/>
        </authorList>
    </citation>
    <scope>IDENTIFICATION</scope>
</reference>
<dbReference type="GO" id="GO:0005829">
    <property type="term" value="C:cytosol"/>
    <property type="evidence" value="ECO:0007669"/>
    <property type="project" value="GOC"/>
</dbReference>
<dbReference type="PANTHER" id="PTHR14856">
    <property type="entry name" value="PQ-LOOP REPEAT-CONTAINING PROTEIN 1-LIKE PROTEIN"/>
    <property type="match status" value="1"/>
</dbReference>
<evidence type="ECO:0000256" key="6">
    <source>
        <dbReference type="ARBA" id="ARBA00040648"/>
    </source>
</evidence>
<evidence type="ECO:0000256" key="3">
    <source>
        <dbReference type="ARBA" id="ARBA00022737"/>
    </source>
</evidence>
<keyword evidence="10" id="KW-1185">Reference proteome</keyword>
<feature type="transmembrane region" description="Helical" evidence="8">
    <location>
        <begin position="104"/>
        <end position="123"/>
    </location>
</feature>
<evidence type="ECO:0000256" key="4">
    <source>
        <dbReference type="ARBA" id="ARBA00022989"/>
    </source>
</evidence>
<dbReference type="GO" id="GO:0042147">
    <property type="term" value="P:retrograde transport, endosome to Golgi"/>
    <property type="evidence" value="ECO:0007669"/>
    <property type="project" value="TreeGrafter"/>
</dbReference>